<dbReference type="InterPro" id="IPR055557">
    <property type="entry name" value="DUF7133"/>
</dbReference>
<dbReference type="InterPro" id="IPR011330">
    <property type="entry name" value="Glyco_hydro/deAcase_b/a-brl"/>
</dbReference>
<dbReference type="PANTHER" id="PTHR33546">
    <property type="entry name" value="LARGE, MULTIFUNCTIONAL SECRETED PROTEIN-RELATED"/>
    <property type="match status" value="1"/>
</dbReference>
<feature type="domain" description="Cytochrome c" evidence="6">
    <location>
        <begin position="1441"/>
        <end position="1574"/>
    </location>
</feature>
<dbReference type="InterPro" id="IPR013427">
    <property type="entry name" value="Haem-bd_dom_put"/>
</dbReference>
<protein>
    <submittedName>
        <fullName evidence="7">Dehydrogenase</fullName>
    </submittedName>
</protein>
<evidence type="ECO:0000256" key="3">
    <source>
        <dbReference type="ARBA" id="ARBA00023004"/>
    </source>
</evidence>
<dbReference type="Gene3D" id="3.20.20.370">
    <property type="entry name" value="Glycoside hydrolase/deacetylase"/>
    <property type="match status" value="1"/>
</dbReference>
<dbReference type="PANTHER" id="PTHR33546:SF1">
    <property type="entry name" value="LARGE, MULTIFUNCTIONAL SECRETED PROTEIN"/>
    <property type="match status" value="1"/>
</dbReference>
<feature type="chain" id="PRO_5015678044" evidence="5">
    <location>
        <begin position="39"/>
        <end position="1576"/>
    </location>
</feature>
<sequence>MQTRRFPPTLFLESQSAMLRYPLLASFFLFLACCQANANDANRLTYLDQFCDPYYVGRDFPKLTTPQWIGDDKVEGVVVLAIDDLRDTAKYEAYLRPIFERLKKINGSASVSIMTNSVDVNNPILQTWLAEGVGLDAHTATHPCPCLQGGDFEAGKRSYEDCVDMLFSIPNSRPVAFRFPCMDSKNTPSPRMIAEVLASTTEKGNFLQIDSSVVIAHTADDPELPRDLVIDADGQGRFTKYIPFPSFVNKVENYPYPYVIGRKIWEFPCTIPDDWQGFNLQQPGNPKTVEDWKASMDAAVLKQGTASFVFHPHGWIRTEQMIEIINHAVNRHGDRVAFLQFSQCLDRVNQHLLKGQPLRDANGEDNGVRLLDLNADGYMDVVIGNDQLQVTRIWRPAERAWLEAAFPVKLVTTSEGGKQRKERVRFGIQYGEVIAVAADESIRSAWRFKDNAWTEDRDLLRGLELDGKPVQLATAGIDQGVRFRDLNNDGDCELIVGSETKQGIFQWNRRKQAWDLLPFELPDDTEITFSHGLDAGLRFVDVDEDGFDDVVFSDEVRYSLSLFKSMKEGWSRQVSSGLRGDDGAIPMISRLGTNNGAWFADNSIWIQNEDTSRLPDGVDRMSFVEMLRPIDTQPKTADASHKTIRTQPGFRIDQVAAEPLVMDPVSFDWGPDGKFWVVEMADYPLGVDGKPGGRVRYLHDVDRDGTYDKSVLFLEDLNFPNGVMAWGKGVLVSAAPEIFYAEDTDGDGKADKRETLYVGFKEGNQQHRVNGFWRGLDNWIYIANGDSGGTVRAVKTGKTLDINGRDLRIRPDTGEMEAVTGQSQYGRASDDWGNWFGCNNSQAVYHYVTDDHYYLRNPSVPMQRPIQRIASVDNTPIFPRSRILSHWSGYKPPAPGEPSRFTSANGICIYRDERLGPGFEISAFVSEPVHNLIHRHQLTPQEVTFSGHRAPGEDRSEFVASSDSWFRPAAIRTGPNGGIWFADMYRLVLEHPQWIDDEEEKRIDLRAGHDKGRIYRILPVTEEPSAVPYFDSLTNLELTEQLASSNGWRRDMAQHLLIERSASDVVPALAKLTQTSENPLGRLHALCALDGLNALTSDVLAAAFSDPHAGVRRHAIRLAETTLDADAALQGALSARLDDPDPMVALQLAYSLGQWHSSDSGRLLAKLAVMHRDEPHIVSAALTSLNAENILSAYSEMISSDVTAGPDSPILYEMMRIGAGFKQPKIVESMAAALLQEDGSSLSTWKRKAIAQLMGAARKNGAAWQDSLSADNRGKLTAEIGAARNRLDDLESTDDDIRMDINLVLQAGGNSAEDILLIASLLEPQTRSGLQIAAIQELAKVESDLAAQELFSGWPGYTPAVRKELLETVLTRTSWSLKLLREIEHQRISPADLGSDARKRLLEHPNKEIATLARAQLAQSSTASRAEVMQRYESAWQRNTGDVQKGRVLFVTHCSVCHRLEGKGFNVGPDLTGLTNKSPEALAVAILDPNRAVEDKFIEYATVTDDGRTFSGILASESGTSVTLRGQGGKEQTVLREEIEHLRSTSRSLMPEGFEQVLDPQALSDLIRYIAEAKAE</sequence>
<keyword evidence="3 4" id="KW-0408">Iron</keyword>
<reference evidence="7 8" key="1">
    <citation type="submission" date="2018-02" db="EMBL/GenBank/DDBJ databases">
        <title>Comparative genomes isolates from brazilian mangrove.</title>
        <authorList>
            <person name="Araujo J.E."/>
            <person name="Taketani R.G."/>
            <person name="Silva M.C.P."/>
            <person name="Loureco M.V."/>
            <person name="Andreote F.D."/>
        </authorList>
    </citation>
    <scope>NUCLEOTIDE SEQUENCE [LARGE SCALE GENOMIC DNA]</scope>
    <source>
        <strain evidence="7 8">HEX-2 MGV</strain>
    </source>
</reference>
<dbReference type="NCBIfam" id="TIGR02604">
    <property type="entry name" value="Piru_Ver_Nterm"/>
    <property type="match status" value="1"/>
</dbReference>
<dbReference type="Gene3D" id="1.10.760.10">
    <property type="entry name" value="Cytochrome c-like domain"/>
    <property type="match status" value="1"/>
</dbReference>
<evidence type="ECO:0000313" key="7">
    <source>
        <dbReference type="EMBL" id="PQO35267.1"/>
    </source>
</evidence>
<dbReference type="PROSITE" id="PS51257">
    <property type="entry name" value="PROKAR_LIPOPROTEIN"/>
    <property type="match status" value="1"/>
</dbReference>
<dbReference type="SUPFAM" id="SSF63829">
    <property type="entry name" value="Calcium-dependent phosphotriesterase"/>
    <property type="match status" value="1"/>
</dbReference>
<dbReference type="InterPro" id="IPR016024">
    <property type="entry name" value="ARM-type_fold"/>
</dbReference>
<dbReference type="InterPro" id="IPR009056">
    <property type="entry name" value="Cyt_c-like_dom"/>
</dbReference>
<dbReference type="GO" id="GO:0046872">
    <property type="term" value="F:metal ion binding"/>
    <property type="evidence" value="ECO:0007669"/>
    <property type="project" value="UniProtKB-KW"/>
</dbReference>
<dbReference type="Gene3D" id="2.120.10.30">
    <property type="entry name" value="TolB, C-terminal domain"/>
    <property type="match status" value="1"/>
</dbReference>
<dbReference type="InterPro" id="IPR011042">
    <property type="entry name" value="6-blade_b-propeller_TolB-like"/>
</dbReference>
<feature type="signal peptide" evidence="5">
    <location>
        <begin position="1"/>
        <end position="38"/>
    </location>
</feature>
<dbReference type="SUPFAM" id="SSF48371">
    <property type="entry name" value="ARM repeat"/>
    <property type="match status" value="1"/>
</dbReference>
<evidence type="ECO:0000256" key="2">
    <source>
        <dbReference type="ARBA" id="ARBA00022723"/>
    </source>
</evidence>
<dbReference type="GO" id="GO:0020037">
    <property type="term" value="F:heme binding"/>
    <property type="evidence" value="ECO:0007669"/>
    <property type="project" value="InterPro"/>
</dbReference>
<dbReference type="Pfam" id="PF23500">
    <property type="entry name" value="DUF7133"/>
    <property type="match status" value="1"/>
</dbReference>
<organism evidence="7 8">
    <name type="scientific">Blastopirellula marina</name>
    <dbReference type="NCBI Taxonomy" id="124"/>
    <lineage>
        <taxon>Bacteria</taxon>
        <taxon>Pseudomonadati</taxon>
        <taxon>Planctomycetota</taxon>
        <taxon>Planctomycetia</taxon>
        <taxon>Pirellulales</taxon>
        <taxon>Pirellulaceae</taxon>
        <taxon>Blastopirellula</taxon>
    </lineage>
</organism>
<dbReference type="GO" id="GO:0005975">
    <property type="term" value="P:carbohydrate metabolic process"/>
    <property type="evidence" value="ECO:0007669"/>
    <property type="project" value="InterPro"/>
</dbReference>
<dbReference type="SUPFAM" id="SSF88713">
    <property type="entry name" value="Glycoside hydrolase/deacetylase"/>
    <property type="match status" value="1"/>
</dbReference>
<comment type="caution">
    <text evidence="7">The sequence shown here is derived from an EMBL/GenBank/DDBJ whole genome shotgun (WGS) entry which is preliminary data.</text>
</comment>
<dbReference type="Pfam" id="PF00034">
    <property type="entry name" value="Cytochrom_C"/>
    <property type="match status" value="1"/>
</dbReference>
<evidence type="ECO:0000259" key="6">
    <source>
        <dbReference type="PROSITE" id="PS51007"/>
    </source>
</evidence>
<dbReference type="Gene3D" id="1.25.10.10">
    <property type="entry name" value="Leucine-rich Repeat Variant"/>
    <property type="match status" value="1"/>
</dbReference>
<name>A0A2S8FSX8_9BACT</name>
<keyword evidence="5" id="KW-0732">Signal</keyword>
<dbReference type="SUPFAM" id="SSF46626">
    <property type="entry name" value="Cytochrome c"/>
    <property type="match status" value="1"/>
</dbReference>
<keyword evidence="1 4" id="KW-0349">Heme</keyword>
<dbReference type="EMBL" id="PUIA01000030">
    <property type="protein sequence ID" value="PQO35267.1"/>
    <property type="molecule type" value="Genomic_DNA"/>
</dbReference>
<accession>A0A2S8FSX8</accession>
<dbReference type="Proteomes" id="UP000240009">
    <property type="component" value="Unassembled WGS sequence"/>
</dbReference>
<dbReference type="InterPro" id="IPR036909">
    <property type="entry name" value="Cyt_c-like_dom_sf"/>
</dbReference>
<dbReference type="InterPro" id="IPR011989">
    <property type="entry name" value="ARM-like"/>
</dbReference>
<gene>
    <name evidence="7" type="ORF">C5Y96_09515</name>
</gene>
<dbReference type="GO" id="GO:0009055">
    <property type="term" value="F:electron transfer activity"/>
    <property type="evidence" value="ECO:0007669"/>
    <property type="project" value="InterPro"/>
</dbReference>
<evidence type="ECO:0000313" key="8">
    <source>
        <dbReference type="Proteomes" id="UP000240009"/>
    </source>
</evidence>
<dbReference type="NCBIfam" id="TIGR02603">
    <property type="entry name" value="CxxCH_TIGR02603"/>
    <property type="match status" value="1"/>
</dbReference>
<dbReference type="PROSITE" id="PS51007">
    <property type="entry name" value="CYTC"/>
    <property type="match status" value="1"/>
</dbReference>
<dbReference type="InterPro" id="IPR013428">
    <property type="entry name" value="Membrane-bound_put_N"/>
</dbReference>
<dbReference type="SUPFAM" id="SSF69318">
    <property type="entry name" value="Integrin alpha N-terminal domain"/>
    <property type="match status" value="1"/>
</dbReference>
<dbReference type="InterPro" id="IPR028994">
    <property type="entry name" value="Integrin_alpha_N"/>
</dbReference>
<evidence type="ECO:0000256" key="5">
    <source>
        <dbReference type="SAM" id="SignalP"/>
    </source>
</evidence>
<evidence type="ECO:0000256" key="1">
    <source>
        <dbReference type="ARBA" id="ARBA00022617"/>
    </source>
</evidence>
<keyword evidence="2 4" id="KW-0479">Metal-binding</keyword>
<evidence type="ECO:0000256" key="4">
    <source>
        <dbReference type="PROSITE-ProRule" id="PRU00433"/>
    </source>
</evidence>
<proteinExistence type="predicted"/>